<comment type="caution">
    <text evidence="4">The sequence shown here is derived from an EMBL/GenBank/DDBJ whole genome shotgun (WGS) entry which is preliminary data.</text>
</comment>
<evidence type="ECO:0000313" key="5">
    <source>
        <dbReference type="Proteomes" id="UP001460270"/>
    </source>
</evidence>
<dbReference type="Pfam" id="PF00622">
    <property type="entry name" value="SPRY"/>
    <property type="match status" value="1"/>
</dbReference>
<keyword evidence="1" id="KW-0433">Leucine-rich repeat</keyword>
<dbReference type="InterPro" id="IPR032675">
    <property type="entry name" value="LRR_dom_sf"/>
</dbReference>
<dbReference type="SMART" id="SM00449">
    <property type="entry name" value="SPRY"/>
    <property type="match status" value="1"/>
</dbReference>
<dbReference type="AlphaFoldDB" id="A0AAW0MGI8"/>
<keyword evidence="5" id="KW-1185">Reference proteome</keyword>
<dbReference type="Pfam" id="PF13765">
    <property type="entry name" value="PRY"/>
    <property type="match status" value="1"/>
</dbReference>
<dbReference type="CDD" id="cd16040">
    <property type="entry name" value="SPRY_PRY_SNTX"/>
    <property type="match status" value="1"/>
</dbReference>
<dbReference type="Gene3D" id="2.60.120.920">
    <property type="match status" value="1"/>
</dbReference>
<dbReference type="PROSITE" id="PS51450">
    <property type="entry name" value="LRR"/>
    <property type="match status" value="1"/>
</dbReference>
<dbReference type="SUPFAM" id="SSF49899">
    <property type="entry name" value="Concanavalin A-like lectins/glucanases"/>
    <property type="match status" value="1"/>
</dbReference>
<dbReference type="SMART" id="SM00368">
    <property type="entry name" value="LRR_RI"/>
    <property type="match status" value="3"/>
</dbReference>
<dbReference type="Proteomes" id="UP001460270">
    <property type="component" value="Unassembled WGS sequence"/>
</dbReference>
<dbReference type="PROSITE" id="PS50188">
    <property type="entry name" value="B302_SPRY"/>
    <property type="match status" value="1"/>
</dbReference>
<evidence type="ECO:0000259" key="3">
    <source>
        <dbReference type="PROSITE" id="PS50188"/>
    </source>
</evidence>
<dbReference type="InterPro" id="IPR003877">
    <property type="entry name" value="SPRY_dom"/>
</dbReference>
<dbReference type="InterPro" id="IPR001611">
    <property type="entry name" value="Leu-rich_rpt"/>
</dbReference>
<sequence length="409" mass="44734">EPAPLSERTERPQSGEGDTGVCEKRKLQMVKISCSVVGCVLPLTVSDSDLEEFDLRKYKPSETALLGLLPVVKASTKALPTETQNLFCSGALGLCACGLSPHCCGPLASVLSSSSLTHLDLSDNDLQDSGVELLCDGLKSAPCRLETLRLSGCLVSQRGGAALASALSSAHSHLTELDLSYNHPGPSAELLTALRDDPHCPLDSLRLDPAGEQWMVPGLRKYSCEFSLDPNTAHRNLKLSEDKRTVTCVREEQQYPDHEDRFIECKQVLSCTGLRGRCYWEVDWSGEVVYIAVSYRGIRQRGETGECWFGGNDQSWSLFISYRVYSFYHNNRCTELSFSSSRSSGRVSVLLDSEAGSLSFYDVDSDGKLSHIHTSSCSFTEPLFPGFRLYEGSSVSVVDLRRAPPAGPL</sequence>
<dbReference type="EMBL" id="JBBPFD010000322">
    <property type="protein sequence ID" value="KAK7879200.1"/>
    <property type="molecule type" value="Genomic_DNA"/>
</dbReference>
<dbReference type="Pfam" id="PF13516">
    <property type="entry name" value="LRR_6"/>
    <property type="match status" value="2"/>
</dbReference>
<dbReference type="InterPro" id="IPR043136">
    <property type="entry name" value="B30.2/SPRY_sf"/>
</dbReference>
<dbReference type="PANTHER" id="PTHR24106">
    <property type="entry name" value="NACHT, LRR AND CARD DOMAINS-CONTAINING"/>
    <property type="match status" value="1"/>
</dbReference>
<dbReference type="Gene3D" id="3.80.10.10">
    <property type="entry name" value="Ribonuclease Inhibitor"/>
    <property type="match status" value="1"/>
</dbReference>
<dbReference type="InterPro" id="IPR003879">
    <property type="entry name" value="Butyrophylin_SPRY"/>
</dbReference>
<dbReference type="InterPro" id="IPR001870">
    <property type="entry name" value="B30.2/SPRY"/>
</dbReference>
<evidence type="ECO:0000313" key="4">
    <source>
        <dbReference type="EMBL" id="KAK7879200.1"/>
    </source>
</evidence>
<dbReference type="InterPro" id="IPR006574">
    <property type="entry name" value="PRY"/>
</dbReference>
<feature type="domain" description="B30.2/SPRY" evidence="3">
    <location>
        <begin position="206"/>
        <end position="405"/>
    </location>
</feature>
<feature type="non-terminal residue" evidence="4">
    <location>
        <position position="1"/>
    </location>
</feature>
<reference evidence="5" key="1">
    <citation type="submission" date="2024-04" db="EMBL/GenBank/DDBJ databases">
        <title>Salinicola lusitanus LLJ914,a marine bacterium isolated from the Okinawa Trough.</title>
        <authorList>
            <person name="Li J."/>
        </authorList>
    </citation>
    <scope>NUCLEOTIDE SEQUENCE [LARGE SCALE GENOMIC DNA]</scope>
</reference>
<name>A0AAW0MGI8_9GOBI</name>
<dbReference type="SMART" id="SM00589">
    <property type="entry name" value="PRY"/>
    <property type="match status" value="1"/>
</dbReference>
<dbReference type="InterPro" id="IPR013320">
    <property type="entry name" value="ConA-like_dom_sf"/>
</dbReference>
<dbReference type="InterPro" id="IPR051261">
    <property type="entry name" value="NLR"/>
</dbReference>
<proteinExistence type="predicted"/>
<dbReference type="SUPFAM" id="SSF52047">
    <property type="entry name" value="RNI-like"/>
    <property type="match status" value="1"/>
</dbReference>
<dbReference type="PRINTS" id="PR01407">
    <property type="entry name" value="BUTYPHLNCDUF"/>
</dbReference>
<evidence type="ECO:0000256" key="2">
    <source>
        <dbReference type="ARBA" id="ARBA00022737"/>
    </source>
</evidence>
<evidence type="ECO:0000256" key="1">
    <source>
        <dbReference type="ARBA" id="ARBA00022614"/>
    </source>
</evidence>
<gene>
    <name evidence="4" type="ORF">WMY93_034024</name>
</gene>
<keyword evidence="2" id="KW-0677">Repeat</keyword>
<organism evidence="4 5">
    <name type="scientific">Mugilogobius chulae</name>
    <name type="common">yellowstripe goby</name>
    <dbReference type="NCBI Taxonomy" id="88201"/>
    <lineage>
        <taxon>Eukaryota</taxon>
        <taxon>Metazoa</taxon>
        <taxon>Chordata</taxon>
        <taxon>Craniata</taxon>
        <taxon>Vertebrata</taxon>
        <taxon>Euteleostomi</taxon>
        <taxon>Actinopterygii</taxon>
        <taxon>Neopterygii</taxon>
        <taxon>Teleostei</taxon>
        <taxon>Neoteleostei</taxon>
        <taxon>Acanthomorphata</taxon>
        <taxon>Gobiaria</taxon>
        <taxon>Gobiiformes</taxon>
        <taxon>Gobioidei</taxon>
        <taxon>Gobiidae</taxon>
        <taxon>Gobionellinae</taxon>
        <taxon>Mugilogobius</taxon>
    </lineage>
</organism>
<protein>
    <recommendedName>
        <fullName evidence="3">B30.2/SPRY domain-containing protein</fullName>
    </recommendedName>
</protein>
<accession>A0AAW0MGI8</accession>